<dbReference type="Proteomes" id="UP000182983">
    <property type="component" value="Unassembled WGS sequence"/>
</dbReference>
<evidence type="ECO:0000313" key="2">
    <source>
        <dbReference type="EMBL" id="SEH38648.1"/>
    </source>
</evidence>
<evidence type="ECO:0000256" key="1">
    <source>
        <dbReference type="SAM" id="Phobius"/>
    </source>
</evidence>
<keyword evidence="1" id="KW-1133">Transmembrane helix</keyword>
<dbReference type="OrthoDB" id="9204648at2"/>
<dbReference type="RefSeq" id="WP_139305559.1">
    <property type="nucleotide sequence ID" value="NZ_FNWO01000007.1"/>
</dbReference>
<evidence type="ECO:0000313" key="3">
    <source>
        <dbReference type="Proteomes" id="UP000182983"/>
    </source>
</evidence>
<feature type="transmembrane region" description="Helical" evidence="1">
    <location>
        <begin position="12"/>
        <end position="30"/>
    </location>
</feature>
<organism evidence="2 3">
    <name type="scientific">Magnetospirillum fulvum</name>
    <name type="common">Rhodospirillum fulvum</name>
    <dbReference type="NCBI Taxonomy" id="1082"/>
    <lineage>
        <taxon>Bacteria</taxon>
        <taxon>Pseudomonadati</taxon>
        <taxon>Pseudomonadota</taxon>
        <taxon>Alphaproteobacteria</taxon>
        <taxon>Rhodospirillales</taxon>
        <taxon>Rhodospirillaceae</taxon>
        <taxon>Magnetospirillum</taxon>
    </lineage>
</organism>
<accession>A0A1H6HSV3</accession>
<dbReference type="EMBL" id="FNWO01000007">
    <property type="protein sequence ID" value="SEH38648.1"/>
    <property type="molecule type" value="Genomic_DNA"/>
</dbReference>
<name>A0A1H6HSV3_MAGFU</name>
<reference evidence="3" key="1">
    <citation type="submission" date="2016-10" db="EMBL/GenBank/DDBJ databases">
        <authorList>
            <person name="Varghese N."/>
            <person name="Submissions S."/>
        </authorList>
    </citation>
    <scope>NUCLEOTIDE SEQUENCE [LARGE SCALE GENOMIC DNA]</scope>
    <source>
        <strain evidence="3">DSM 13234</strain>
    </source>
</reference>
<gene>
    <name evidence="2" type="ORF">SAMN04244559_02080</name>
</gene>
<keyword evidence="1" id="KW-0472">Membrane</keyword>
<protein>
    <submittedName>
        <fullName evidence="2">Uncharacterized protein</fullName>
    </submittedName>
</protein>
<sequence>MALAFVELLKYIGLVSLPFTIYFAWLKIGYKVAASYSWRFNRLTASGIGSVTLVNMKDRAVPIFSMHAVMNGIVFDLRQFDPPMILKPFEATTVEADVISEWRVNKEKYNLRPPIESREEVEIYVCTHKKDIKCIRGGLPSAIGFALRKKLHFASPIKNSFNGVVYNDNAIFAITYIMDGQQKTALIDKQGFINWDILPNFLREIDIINKDSVTNAISSSDLPPIIGGFCVDDLRDHDRPCQ</sequence>
<keyword evidence="3" id="KW-1185">Reference proteome</keyword>
<keyword evidence="1" id="KW-0812">Transmembrane</keyword>
<dbReference type="AlphaFoldDB" id="A0A1H6HSV3"/>
<proteinExistence type="predicted"/>